<dbReference type="SUPFAM" id="SSF82282">
    <property type="entry name" value="Homocysteine S-methyltransferase"/>
    <property type="match status" value="1"/>
</dbReference>
<evidence type="ECO:0000256" key="16">
    <source>
        <dbReference type="ARBA" id="ARBA00023167"/>
    </source>
</evidence>
<keyword evidence="11 21" id="KW-0808">Transferase</keyword>
<comment type="function">
    <text evidence="18 21">Catalyzes the transfer of a methyl group from methyl-cobalamin to homocysteine, yielding enzyme-bound cob(I)alamin and methionine. Subsequently, remethylates the cofactor using methyltetrahydrofolate.</text>
</comment>
<dbReference type="Pfam" id="PF02965">
    <property type="entry name" value="Met_synt_B12"/>
    <property type="match status" value="1"/>
</dbReference>
<comment type="cofactor">
    <cofactor evidence="3 21">
        <name>methylcob(III)alamin</name>
        <dbReference type="ChEBI" id="CHEBI:28115"/>
    </cofactor>
</comment>
<evidence type="ECO:0000259" key="26">
    <source>
        <dbReference type="PROSITE" id="PS51332"/>
    </source>
</evidence>
<dbReference type="Gene3D" id="3.40.50.280">
    <property type="entry name" value="Cobalamin-binding domain"/>
    <property type="match status" value="1"/>
</dbReference>
<evidence type="ECO:0000256" key="22">
    <source>
        <dbReference type="PROSITE-ProRule" id="PRU00333"/>
    </source>
</evidence>
<keyword evidence="15 21" id="KW-0862">Zinc</keyword>
<dbReference type="InterPro" id="IPR036589">
    <property type="entry name" value="HCY_dom_sf"/>
</dbReference>
<evidence type="ECO:0000256" key="11">
    <source>
        <dbReference type="ARBA" id="ARBA00022679"/>
    </source>
</evidence>
<dbReference type="Gene3D" id="3.20.20.20">
    <property type="entry name" value="Dihydropteroate synthase-like"/>
    <property type="match status" value="1"/>
</dbReference>
<evidence type="ECO:0000256" key="10">
    <source>
        <dbReference type="ARBA" id="ARBA00022628"/>
    </source>
</evidence>
<keyword evidence="10 21" id="KW-0846">Cobalamin</keyword>
<dbReference type="InterPro" id="IPR033706">
    <property type="entry name" value="Met_synthase_B12-bd"/>
</dbReference>
<feature type="domain" description="Pterin-binding" evidence="24">
    <location>
        <begin position="367"/>
        <end position="632"/>
    </location>
</feature>
<evidence type="ECO:0000256" key="21">
    <source>
        <dbReference type="PIRNR" id="PIRNR000381"/>
    </source>
</evidence>
<dbReference type="RefSeq" id="WP_204911951.1">
    <property type="nucleotide sequence ID" value="NZ_BAAAYR010000001.1"/>
</dbReference>
<dbReference type="Proteomes" id="UP001500767">
    <property type="component" value="Unassembled WGS sequence"/>
</dbReference>
<dbReference type="SMART" id="SM01018">
    <property type="entry name" value="B12-binding_2"/>
    <property type="match status" value="1"/>
</dbReference>
<evidence type="ECO:0000256" key="1">
    <source>
        <dbReference type="ARBA" id="ARBA00001700"/>
    </source>
</evidence>
<dbReference type="InterPro" id="IPR006158">
    <property type="entry name" value="Cobalamin-bd"/>
</dbReference>
<evidence type="ECO:0000259" key="25">
    <source>
        <dbReference type="PROSITE" id="PS50974"/>
    </source>
</evidence>
<dbReference type="InterPro" id="IPR036724">
    <property type="entry name" value="Cobalamin-bd_sf"/>
</dbReference>
<feature type="domain" description="B12-binding N-terminal" evidence="27">
    <location>
        <begin position="658"/>
        <end position="756"/>
    </location>
</feature>
<evidence type="ECO:0000256" key="13">
    <source>
        <dbReference type="ARBA" id="ARBA00022723"/>
    </source>
</evidence>
<keyword evidence="14" id="KW-0677">Repeat</keyword>
<dbReference type="PROSITE" id="PS50974">
    <property type="entry name" value="ADOMET_ACTIVATION"/>
    <property type="match status" value="1"/>
</dbReference>
<dbReference type="Pfam" id="PF02574">
    <property type="entry name" value="S-methyl_trans"/>
    <property type="match status" value="1"/>
</dbReference>
<evidence type="ECO:0000256" key="8">
    <source>
        <dbReference type="ARBA" id="ARBA00022603"/>
    </source>
</evidence>
<dbReference type="NCBIfam" id="NF007024">
    <property type="entry name" value="PRK09490.1"/>
    <property type="match status" value="1"/>
</dbReference>
<keyword evidence="17 21" id="KW-0170">Cobalt</keyword>
<dbReference type="PANTHER" id="PTHR45833">
    <property type="entry name" value="METHIONINE SYNTHASE"/>
    <property type="match status" value="1"/>
</dbReference>
<dbReference type="InterPro" id="IPR000489">
    <property type="entry name" value="Pterin-binding_dom"/>
</dbReference>
<feature type="domain" description="Hcy-binding" evidence="23">
    <location>
        <begin position="12"/>
        <end position="332"/>
    </location>
</feature>
<evidence type="ECO:0000256" key="2">
    <source>
        <dbReference type="ARBA" id="ARBA00001947"/>
    </source>
</evidence>
<dbReference type="InterPro" id="IPR004223">
    <property type="entry name" value="VitB12-dep_Met_synth_activ_dom"/>
</dbReference>
<keyword evidence="8 21" id="KW-0489">Methyltransferase</keyword>
<evidence type="ECO:0000256" key="15">
    <source>
        <dbReference type="ARBA" id="ARBA00022833"/>
    </source>
</evidence>
<dbReference type="CDD" id="cd02069">
    <property type="entry name" value="methionine_synthase_B12_BD"/>
    <property type="match status" value="1"/>
</dbReference>
<comment type="catalytic activity">
    <reaction evidence="1 21">
        <text>(6S)-5-methyl-5,6,7,8-tetrahydrofolate + L-homocysteine = (6S)-5,6,7,8-tetrahydrofolate + L-methionine</text>
        <dbReference type="Rhea" id="RHEA:11172"/>
        <dbReference type="ChEBI" id="CHEBI:18608"/>
        <dbReference type="ChEBI" id="CHEBI:57453"/>
        <dbReference type="ChEBI" id="CHEBI:57844"/>
        <dbReference type="ChEBI" id="CHEBI:58199"/>
        <dbReference type="EC" id="2.1.1.13"/>
    </reaction>
</comment>
<evidence type="ECO:0000259" key="27">
    <source>
        <dbReference type="PROSITE" id="PS51337"/>
    </source>
</evidence>
<feature type="domain" description="AdoMet activation" evidence="25">
    <location>
        <begin position="935"/>
        <end position="1265"/>
    </location>
</feature>
<dbReference type="Pfam" id="PF00809">
    <property type="entry name" value="Pterin_bind"/>
    <property type="match status" value="1"/>
</dbReference>
<feature type="binding site" evidence="22">
    <location>
        <position position="317"/>
    </location>
    <ligand>
        <name>Zn(2+)</name>
        <dbReference type="ChEBI" id="CHEBI:29105"/>
    </ligand>
</feature>
<evidence type="ECO:0000256" key="18">
    <source>
        <dbReference type="ARBA" id="ARBA00025552"/>
    </source>
</evidence>
<feature type="binding site" evidence="22">
    <location>
        <position position="318"/>
    </location>
    <ligand>
        <name>Zn(2+)</name>
        <dbReference type="ChEBI" id="CHEBI:29105"/>
    </ligand>
</feature>
<accession>A0ABP6WX04</accession>
<evidence type="ECO:0000256" key="9">
    <source>
        <dbReference type="ARBA" id="ARBA00022605"/>
    </source>
</evidence>
<comment type="cofactor">
    <cofactor evidence="2 21 22">
        <name>Zn(2+)</name>
        <dbReference type="ChEBI" id="CHEBI:29105"/>
    </cofactor>
</comment>
<keyword evidence="16 21" id="KW-0486">Methionine biosynthesis</keyword>
<organism evidence="28 29">
    <name type="scientific">Microlunatus spumicola</name>
    <dbReference type="NCBI Taxonomy" id="81499"/>
    <lineage>
        <taxon>Bacteria</taxon>
        <taxon>Bacillati</taxon>
        <taxon>Actinomycetota</taxon>
        <taxon>Actinomycetes</taxon>
        <taxon>Propionibacteriales</taxon>
        <taxon>Propionibacteriaceae</taxon>
        <taxon>Microlunatus</taxon>
    </lineage>
</organism>
<keyword evidence="12 21" id="KW-0949">S-adenosyl-L-methionine</keyword>
<evidence type="ECO:0000256" key="19">
    <source>
        <dbReference type="ARBA" id="ARBA00031040"/>
    </source>
</evidence>
<evidence type="ECO:0000256" key="6">
    <source>
        <dbReference type="ARBA" id="ARBA00012032"/>
    </source>
</evidence>
<dbReference type="SUPFAM" id="SSF47644">
    <property type="entry name" value="Methionine synthase domain"/>
    <property type="match status" value="1"/>
</dbReference>
<dbReference type="CDD" id="cd00740">
    <property type="entry name" value="MeTr"/>
    <property type="match status" value="1"/>
</dbReference>
<sequence length="1266" mass="138012">MSTTVEHRPDASAALTALLRERVVVMDGAMGTLLQEQGLSEGDFRGERFAGWPSDVQGNNDLLNLTQPELIGSLHTQYLDAGADLLETNTFNAQRISLADYGMSDLAYEINLAAARIARGACDAAEARDPGRPRWVLGAVGPTNRTGSISPDVNDPGARNVTFDALVEAYREQVQGLVDGGADALIIETIFDTLNARAAIFAVETLFEDHGRRWPVIISGTITDASGRTLSGQVTEAFWNSVRHARPLAVGLNCALGASDLRPYVAELSRIADTFVSTHPNAGLPNAFGEYDESPEDLARVLGEFARSGLVNIVGGCCGTTPAHIAALAAAVTAETTGVGPREPAEVQPALRLSGLEPLTVTEDSLFVNIGERTNITGSARFRNLIKAGDYPTALEVARQQVESGAQVIDINMDEGMIDGVAAMERFTRLVATEPDICRVPVMIDSSKWEVVEAGLKALQGKPIINSISLKEGVEPFLEHARLARRHGAAVVVMAFDEDGQADTLERRQDVCQRAYDLLVDEVGFPAHDIIFDPNVFALATGIEEHQNYGVDFIEAVRWIKKSLPGALVSGGISNVSFSFRGNNPVREAIHAVFLFHAIEAGLDMGIVNAGALVVYDDIEPDLRERITDVVLNRRPDATERLLEVASAHNRAASGEVTEQEWRGLPVRERITHALVQGIDAWVVEDTEELRLELVGSGGRPLDVIEGPLMDGMGRVGDLFGAGKMFLPQVVKSARVMKKAVAHLVPFIDAERQPGETTTKGKVVMATVKGDVHDIGKNIVGVVLQCNNYDVVDLGVMVPGQKILDTARAEGADLIGVSGLITPSLDEMVNLAKEMERQGFTIPLLLGGATTSRAHTAVKVAPAYSGPVVWVKDASRSVPTVASLLSDERRPALLESVAADYASLRERHGAKRTDRPLRSYAQAKAHATPLEWTGHRPVRPRMLLQQARDQHTSEQPTGPHAVASYTRTFDDYDLDELRGYIDWSPFFGAWEMRGRFPDLLHNPATATVARKLYEDAQRMLDRLTREKWLRAAGTFGLFPANRVGTDDLELYTDESRTAVRTTLHHLRQQGEHRPGIPNRSLADFVAPKDSGLTDYVGAFAVTAGHGSAERVAAFKADLDDYGAILLESLADRLAEAFAERLHQRVRREFWGYAPDERLAGDDLIAERYTGIRPAPGYPACPDHTEKALLWHLLDVEAQVGITLTESMAMWPGAAVSGWYFAHPESQYFVVGRIGRDQVSEYATRKGWTLSEAERWLAPNLDYVPED</sequence>
<dbReference type="SUPFAM" id="SSF56507">
    <property type="entry name" value="Methionine synthase activation domain-like"/>
    <property type="match status" value="1"/>
</dbReference>
<name>A0ABP6WX04_9ACTN</name>
<evidence type="ECO:0000259" key="24">
    <source>
        <dbReference type="PROSITE" id="PS50972"/>
    </source>
</evidence>
<dbReference type="EMBL" id="BAAAYR010000001">
    <property type="protein sequence ID" value="GAA3556923.1"/>
    <property type="molecule type" value="Genomic_DNA"/>
</dbReference>
<evidence type="ECO:0000256" key="17">
    <source>
        <dbReference type="ARBA" id="ARBA00023285"/>
    </source>
</evidence>
<dbReference type="Gene3D" id="1.10.288.10">
    <property type="entry name" value="Cobalamin-dependent Methionine Synthase, domain 2"/>
    <property type="match status" value="1"/>
</dbReference>
<dbReference type="InterPro" id="IPR050554">
    <property type="entry name" value="Met_Synthase/Corrinoid"/>
</dbReference>
<dbReference type="PANTHER" id="PTHR45833:SF1">
    <property type="entry name" value="METHIONINE SYNTHASE"/>
    <property type="match status" value="1"/>
</dbReference>
<feature type="binding site" evidence="22">
    <location>
        <position position="254"/>
    </location>
    <ligand>
        <name>Zn(2+)</name>
        <dbReference type="ChEBI" id="CHEBI:29105"/>
    </ligand>
</feature>
<protein>
    <recommendedName>
        <fullName evidence="7 20">Methionine synthase</fullName>
        <ecNumber evidence="6 20">2.1.1.13</ecNumber>
    </recommendedName>
    <alternativeName>
        <fullName evidence="19 21">5-methyltetrahydrofolate--homocysteine methyltransferase</fullName>
    </alternativeName>
</protein>
<dbReference type="SUPFAM" id="SSF52242">
    <property type="entry name" value="Cobalamin (vitamin B12)-binding domain"/>
    <property type="match status" value="1"/>
</dbReference>
<evidence type="ECO:0000259" key="23">
    <source>
        <dbReference type="PROSITE" id="PS50970"/>
    </source>
</evidence>
<dbReference type="InterPro" id="IPR011822">
    <property type="entry name" value="MetH"/>
</dbReference>
<dbReference type="InterPro" id="IPR003759">
    <property type="entry name" value="Cbl-bd_cap"/>
</dbReference>
<evidence type="ECO:0000313" key="29">
    <source>
        <dbReference type="Proteomes" id="UP001500767"/>
    </source>
</evidence>
<evidence type="ECO:0000256" key="4">
    <source>
        <dbReference type="ARBA" id="ARBA00005178"/>
    </source>
</evidence>
<evidence type="ECO:0000256" key="5">
    <source>
        <dbReference type="ARBA" id="ARBA00010398"/>
    </source>
</evidence>
<evidence type="ECO:0000256" key="12">
    <source>
        <dbReference type="ARBA" id="ARBA00022691"/>
    </source>
</evidence>
<dbReference type="PIRSF" id="PIRSF000381">
    <property type="entry name" value="MetH"/>
    <property type="match status" value="1"/>
</dbReference>
<keyword evidence="9 21" id="KW-0028">Amino-acid biosynthesis</keyword>
<keyword evidence="13 21" id="KW-0479">Metal-binding</keyword>
<feature type="domain" description="B12-binding" evidence="26">
    <location>
        <begin position="760"/>
        <end position="895"/>
    </location>
</feature>
<comment type="pathway">
    <text evidence="4 21">Amino-acid biosynthesis; L-methionine biosynthesis via de novo pathway; L-methionine from L-homocysteine (MetH route): step 1/1.</text>
</comment>
<dbReference type="InterPro" id="IPR003726">
    <property type="entry name" value="HCY_dom"/>
</dbReference>
<evidence type="ECO:0000313" key="28">
    <source>
        <dbReference type="EMBL" id="GAA3556923.1"/>
    </source>
</evidence>
<proteinExistence type="inferred from homology"/>
<comment type="caution">
    <text evidence="28">The sequence shown here is derived from an EMBL/GenBank/DDBJ whole genome shotgun (WGS) entry which is preliminary data.</text>
</comment>
<dbReference type="Pfam" id="PF02310">
    <property type="entry name" value="B12-binding"/>
    <property type="match status" value="1"/>
</dbReference>
<dbReference type="Gene3D" id="3.10.196.10">
    <property type="entry name" value="Vitamin B12-dependent methionine synthase, activation domain"/>
    <property type="match status" value="1"/>
</dbReference>
<dbReference type="InterPro" id="IPR037010">
    <property type="entry name" value="VitB12-dep_Met_synth_activ_sf"/>
</dbReference>
<evidence type="ECO:0000256" key="14">
    <source>
        <dbReference type="ARBA" id="ARBA00022737"/>
    </source>
</evidence>
<dbReference type="Gene3D" id="1.10.1240.10">
    <property type="entry name" value="Methionine synthase domain"/>
    <property type="match status" value="1"/>
</dbReference>
<dbReference type="InterPro" id="IPR036594">
    <property type="entry name" value="Meth_synthase_dom"/>
</dbReference>
<dbReference type="PROSITE" id="PS50970">
    <property type="entry name" value="HCY"/>
    <property type="match status" value="1"/>
</dbReference>
<dbReference type="PROSITE" id="PS51332">
    <property type="entry name" value="B12_BINDING"/>
    <property type="match status" value="1"/>
</dbReference>
<comment type="similarity">
    <text evidence="5">Belongs to the vitamin-B12 dependent methionine synthase family.</text>
</comment>
<keyword evidence="29" id="KW-1185">Reference proteome</keyword>
<dbReference type="SUPFAM" id="SSF51717">
    <property type="entry name" value="Dihydropteroate synthetase-like"/>
    <property type="match status" value="1"/>
</dbReference>
<dbReference type="NCBIfam" id="TIGR02082">
    <property type="entry name" value="metH"/>
    <property type="match status" value="1"/>
</dbReference>
<dbReference type="PROSITE" id="PS50972">
    <property type="entry name" value="PTERIN_BINDING"/>
    <property type="match status" value="1"/>
</dbReference>
<dbReference type="InterPro" id="IPR011005">
    <property type="entry name" value="Dihydropteroate_synth-like_sf"/>
</dbReference>
<reference evidence="29" key="1">
    <citation type="journal article" date="2019" name="Int. J. Syst. Evol. Microbiol.">
        <title>The Global Catalogue of Microorganisms (GCM) 10K type strain sequencing project: providing services to taxonomists for standard genome sequencing and annotation.</title>
        <authorList>
            <consortium name="The Broad Institute Genomics Platform"/>
            <consortium name="The Broad Institute Genome Sequencing Center for Infectious Disease"/>
            <person name="Wu L."/>
            <person name="Ma J."/>
        </authorList>
    </citation>
    <scope>NUCLEOTIDE SEQUENCE [LARGE SCALE GENOMIC DNA]</scope>
    <source>
        <strain evidence="29">JCM 16540</strain>
    </source>
</reference>
<dbReference type="EC" id="2.1.1.13" evidence="6 20"/>
<evidence type="ECO:0000256" key="3">
    <source>
        <dbReference type="ARBA" id="ARBA00001956"/>
    </source>
</evidence>
<dbReference type="PROSITE" id="PS51337">
    <property type="entry name" value="B12_BINDING_NTER"/>
    <property type="match status" value="1"/>
</dbReference>
<gene>
    <name evidence="28" type="primary">metH</name>
    <name evidence="28" type="ORF">GCM10022197_10120</name>
</gene>
<evidence type="ECO:0000256" key="20">
    <source>
        <dbReference type="NCBIfam" id="TIGR02082"/>
    </source>
</evidence>
<evidence type="ECO:0000256" key="7">
    <source>
        <dbReference type="ARBA" id="ARBA00013998"/>
    </source>
</evidence>
<dbReference type="Gene3D" id="3.20.20.330">
    <property type="entry name" value="Homocysteine-binding-like domain"/>
    <property type="match status" value="1"/>
</dbReference>
<dbReference type="Pfam" id="PF02607">
    <property type="entry name" value="B12-binding_2"/>
    <property type="match status" value="1"/>
</dbReference>
<comment type="domain">
    <text evidence="21">Modular enzyme with four functionally distinct domains. The isolated Hcy-binding domain catalyzes methyl transfer from free methylcobalamin to homocysteine. The Hcy-binding domain in association with the pterin-binding domain catalyzes the methylation of cob(I)alamin by methyltetrahydrofolate and the methylation of homocysteine. The B12-binding domain binds the cofactor. The AdoMet activation domain binds S-adenosyl-L-methionine. Under aerobic conditions cob(I)alamin can be converted to inactive cob(II)alamin. Reductive methylation by S-adenosyl-L-methionine and flavodoxin regenerates methylcobalamin.</text>
</comment>